<proteinExistence type="predicted"/>
<dbReference type="KEGG" id="ndk:I601_3109"/>
<evidence type="ECO:0000313" key="2">
    <source>
        <dbReference type="Proteomes" id="UP000077868"/>
    </source>
</evidence>
<sequence>MPKKRPKTKTLQDYCPKCHVFVIITKVGGSLTMAEHNTKRNARCGMSGKPFTRLRPEKRDAMEYRVSGSFGTGKRR</sequence>
<evidence type="ECO:0000313" key="1">
    <source>
        <dbReference type="EMBL" id="ANH39516.1"/>
    </source>
</evidence>
<gene>
    <name evidence="1" type="ORF">I601_3109</name>
</gene>
<reference evidence="1 2" key="1">
    <citation type="submission" date="2016-03" db="EMBL/GenBank/DDBJ databases">
        <title>Complete genome sequence of a soil Actinobacterium, Nocardioides dokdonensis FR1436.</title>
        <authorList>
            <person name="Kwon S.-K."/>
            <person name="Kim K."/>
            <person name="Kim J.F."/>
        </authorList>
    </citation>
    <scope>NUCLEOTIDE SEQUENCE [LARGE SCALE GENOMIC DNA]</scope>
    <source>
        <strain evidence="1 2">FR1436</strain>
    </source>
</reference>
<organism evidence="1 2">
    <name type="scientific">Nocardioides dokdonensis FR1436</name>
    <dbReference type="NCBI Taxonomy" id="1300347"/>
    <lineage>
        <taxon>Bacteria</taxon>
        <taxon>Bacillati</taxon>
        <taxon>Actinomycetota</taxon>
        <taxon>Actinomycetes</taxon>
        <taxon>Propionibacteriales</taxon>
        <taxon>Nocardioidaceae</taxon>
        <taxon>Nocardioides</taxon>
    </lineage>
</organism>
<dbReference type="EMBL" id="CP015079">
    <property type="protein sequence ID" value="ANH39516.1"/>
    <property type="molecule type" value="Genomic_DNA"/>
</dbReference>
<dbReference type="Proteomes" id="UP000077868">
    <property type="component" value="Chromosome"/>
</dbReference>
<protein>
    <submittedName>
        <fullName evidence="1">Uncharacterized protein</fullName>
    </submittedName>
</protein>
<name>A0A1A9GN59_9ACTN</name>
<keyword evidence="2" id="KW-1185">Reference proteome</keyword>
<dbReference type="AlphaFoldDB" id="A0A1A9GN59"/>
<accession>A0A1A9GN59</accession>